<dbReference type="InterPro" id="IPR016024">
    <property type="entry name" value="ARM-type_fold"/>
</dbReference>
<dbReference type="SMART" id="SM00567">
    <property type="entry name" value="EZ_HEAT"/>
    <property type="match status" value="3"/>
</dbReference>
<dbReference type="InterPro" id="IPR004155">
    <property type="entry name" value="PBS_lyase_HEAT"/>
</dbReference>
<dbReference type="Pfam" id="PF13646">
    <property type="entry name" value="HEAT_2"/>
    <property type="match status" value="1"/>
</dbReference>
<name>A0A0F9HS52_9ZZZZ</name>
<evidence type="ECO:0000313" key="1">
    <source>
        <dbReference type="EMBL" id="KKM17882.1"/>
    </source>
</evidence>
<protein>
    <recommendedName>
        <fullName evidence="2">HEAT repeat domain-containing protein</fullName>
    </recommendedName>
</protein>
<proteinExistence type="predicted"/>
<dbReference type="SUPFAM" id="SSF48371">
    <property type="entry name" value="ARM repeat"/>
    <property type="match status" value="1"/>
</dbReference>
<sequence>MEKTSEINTPEGRSASEVIASLQRARKNLRIYPSNNPIYKRTVEETYKKFMEFFQYMDDLELRIQRSEFVLGEEVVYAGTDKEENLALFFFRDGLRSLTFNVKMTQDELLKFLNVMAADLDSEDVEEDLVTLLWEKDFVSIKYKVDDSVLVEDESFQQQAEEKAKENPTSEGVMQQAVEEAPADEEAAPIAPMPVTNEDLEKLARDIEVYGKDSVEKLTDILFDMLYASADIDEFKDVARIMQNSVEYSAENNDLKGALKIFSRVKDVIQKSKSEKVKQTLIDVLSSAGSGGLMKIIGTRLDTKEGIKDEDFKEYVSVLGTGAIPKLIELLGNLQTIQGRKKAIMALTFVGRRDIKAVAKGLADQRWFVVRNVVLVLRETKDKKALEYIARALGHEEPRVRREAIKGISDLKGLKYIDRLVDHLHDEDQGVKVSAAAALGKLRNMMGLDALIARVTEKAMLEEDPVFLRSSSRP</sequence>
<dbReference type="InterPro" id="IPR011989">
    <property type="entry name" value="ARM-like"/>
</dbReference>
<organism evidence="1">
    <name type="scientific">marine sediment metagenome</name>
    <dbReference type="NCBI Taxonomy" id="412755"/>
    <lineage>
        <taxon>unclassified sequences</taxon>
        <taxon>metagenomes</taxon>
        <taxon>ecological metagenomes</taxon>
    </lineage>
</organism>
<comment type="caution">
    <text evidence="1">The sequence shown here is derived from an EMBL/GenBank/DDBJ whole genome shotgun (WGS) entry which is preliminary data.</text>
</comment>
<dbReference type="EMBL" id="LAZR01014349">
    <property type="protein sequence ID" value="KKM17882.1"/>
    <property type="molecule type" value="Genomic_DNA"/>
</dbReference>
<reference evidence="1" key="1">
    <citation type="journal article" date="2015" name="Nature">
        <title>Complex archaea that bridge the gap between prokaryotes and eukaryotes.</title>
        <authorList>
            <person name="Spang A."/>
            <person name="Saw J.H."/>
            <person name="Jorgensen S.L."/>
            <person name="Zaremba-Niedzwiedzka K."/>
            <person name="Martijn J."/>
            <person name="Lind A.E."/>
            <person name="van Eijk R."/>
            <person name="Schleper C."/>
            <person name="Guy L."/>
            <person name="Ettema T.J."/>
        </authorList>
    </citation>
    <scope>NUCLEOTIDE SEQUENCE</scope>
</reference>
<dbReference type="AlphaFoldDB" id="A0A0F9HS52"/>
<dbReference type="Gene3D" id="1.25.10.10">
    <property type="entry name" value="Leucine-rich Repeat Variant"/>
    <property type="match status" value="1"/>
</dbReference>
<evidence type="ECO:0008006" key="2">
    <source>
        <dbReference type="Google" id="ProtNLM"/>
    </source>
</evidence>
<accession>A0A0F9HS52</accession>
<gene>
    <name evidence="1" type="ORF">LCGC14_1671310</name>
</gene>